<dbReference type="EMBL" id="CP009920">
    <property type="protein sequence ID" value="AJI25210.1"/>
    <property type="molecule type" value="Genomic_DNA"/>
</dbReference>
<sequence length="285" mass="30717">MNYVNGLALADGERVVRKYEASVLKKPKSNGYLIATNRRLIFSGEASGVSGRSLLVREVKIDQVSGIDSFYGRGWSIGKLVLAIILIVVFILLSQMANSMYLSGLSTFLLFGLLWPAFLIYKMITNPGNQMALQIIASNQSPSAIGVSVEQGTGILGSLFSSLGLGGNHAWMAVAAAGPGRHTETMVRELGALIQDIQVMGDHAIEKWNEVELKGKRSEQVSQGEIVRSQLATTVDKTRSKIQEKVSAPSAASYCQCGHPVESNDLFCGNCGSKVTKDNDEEIFG</sequence>
<protein>
    <recommendedName>
        <fullName evidence="3">Zinc-ribbon domain-containing protein</fullName>
    </recommendedName>
</protein>
<dbReference type="AlphaFoldDB" id="A0A0B6AJZ5"/>
<proteinExistence type="predicted"/>
<gene>
    <name evidence="1" type="ORF">BG04_3385</name>
</gene>
<accession>A0A0B6AJZ5</accession>
<reference evidence="1 2" key="1">
    <citation type="journal article" date="2015" name="Genome Announc.">
        <title>Complete genome sequences for 35 biothreat assay-relevant bacillus species.</title>
        <authorList>
            <person name="Johnson S.L."/>
            <person name="Daligault H.E."/>
            <person name="Davenport K.W."/>
            <person name="Jaissle J."/>
            <person name="Frey K.G."/>
            <person name="Ladner J.T."/>
            <person name="Broomall S.M."/>
            <person name="Bishop-Lilly K.A."/>
            <person name="Bruce D.C."/>
            <person name="Gibbons H.S."/>
            <person name="Coyne S.R."/>
            <person name="Lo C.C."/>
            <person name="Meincke L."/>
            <person name="Munk A.C."/>
            <person name="Koroleva G.I."/>
            <person name="Rosenzweig C.N."/>
            <person name="Palacios G.F."/>
            <person name="Redden C.L."/>
            <person name="Minogue T.D."/>
            <person name="Chain P.S."/>
        </authorList>
    </citation>
    <scope>NUCLEOTIDE SEQUENCE [LARGE SCALE GENOMIC DNA]</scope>
    <source>
        <strain evidence="2">ATCC 14581 / DSM 32 / JCM 2506 / NBRC 15308 / NCIMB 9376 / NCTC 10342 / NRRL B-14308 / VKM B-512</strain>
    </source>
</reference>
<dbReference type="Proteomes" id="UP000031829">
    <property type="component" value="Chromosome"/>
</dbReference>
<evidence type="ECO:0008006" key="3">
    <source>
        <dbReference type="Google" id="ProtNLM"/>
    </source>
</evidence>
<dbReference type="GeneID" id="93641447"/>
<dbReference type="HOGENOM" id="CLU_975415_0_0_9"/>
<organism evidence="1 2">
    <name type="scientific">Priestia megaterium (strain ATCC 14581 / DSM 32 / CCUG 1817 / JCM 2506 / NBRC 15308 / NCIMB 9376 / NCTC 10342 / NRRL B-14308 / VKM B-512 / Ford 19)</name>
    <name type="common">Bacillus megaterium</name>
    <dbReference type="NCBI Taxonomy" id="1348623"/>
    <lineage>
        <taxon>Bacteria</taxon>
        <taxon>Bacillati</taxon>
        <taxon>Bacillota</taxon>
        <taxon>Bacilli</taxon>
        <taxon>Bacillales</taxon>
        <taxon>Bacillaceae</taxon>
        <taxon>Priestia</taxon>
    </lineage>
</organism>
<name>A0A0B6AJZ5_PRIM2</name>
<evidence type="ECO:0000313" key="1">
    <source>
        <dbReference type="EMBL" id="AJI25210.1"/>
    </source>
</evidence>
<evidence type="ECO:0000313" key="2">
    <source>
        <dbReference type="Proteomes" id="UP000031829"/>
    </source>
</evidence>
<dbReference type="RefSeq" id="WP_034653840.1">
    <property type="nucleotide sequence ID" value="NZ_BCVB01000007.1"/>
</dbReference>
<dbReference type="KEGG" id="bmeg:BG04_3385"/>